<evidence type="ECO:0000256" key="2">
    <source>
        <dbReference type="ARBA" id="ARBA00012438"/>
    </source>
</evidence>
<dbReference type="Pfam" id="PF00512">
    <property type="entry name" value="HisKA"/>
    <property type="match status" value="1"/>
</dbReference>
<feature type="transmembrane region" description="Helical" evidence="5">
    <location>
        <begin position="7"/>
        <end position="28"/>
    </location>
</feature>
<dbReference type="SUPFAM" id="SSF47384">
    <property type="entry name" value="Homodimeric domain of signal transducing histidine kinase"/>
    <property type="match status" value="1"/>
</dbReference>
<proteinExistence type="predicted"/>
<evidence type="ECO:0000256" key="5">
    <source>
        <dbReference type="SAM" id="Phobius"/>
    </source>
</evidence>
<dbReference type="PANTHER" id="PTHR43719:SF75">
    <property type="entry name" value="HISTIDINE KINASE CKI1"/>
    <property type="match status" value="1"/>
</dbReference>
<dbReference type="InterPro" id="IPR050956">
    <property type="entry name" value="2C_system_His_kinase"/>
</dbReference>
<comment type="caution">
    <text evidence="8">The sequence shown here is derived from an EMBL/GenBank/DDBJ whole genome shotgun (WGS) entry which is preliminary data.</text>
</comment>
<accession>A0AAW1HM84</accession>
<keyword evidence="5" id="KW-0472">Membrane</keyword>
<dbReference type="InterPro" id="IPR003594">
    <property type="entry name" value="HATPase_dom"/>
</dbReference>
<feature type="domain" description="Response regulatory" evidence="7">
    <location>
        <begin position="964"/>
        <end position="1094"/>
    </location>
</feature>
<evidence type="ECO:0000313" key="9">
    <source>
        <dbReference type="Proteomes" id="UP001443914"/>
    </source>
</evidence>
<reference evidence="8" key="1">
    <citation type="submission" date="2024-03" db="EMBL/GenBank/DDBJ databases">
        <title>WGS assembly of Saponaria officinalis var. Norfolk2.</title>
        <authorList>
            <person name="Jenkins J."/>
            <person name="Shu S."/>
            <person name="Grimwood J."/>
            <person name="Barry K."/>
            <person name="Goodstein D."/>
            <person name="Schmutz J."/>
            <person name="Leebens-Mack J."/>
            <person name="Osbourn A."/>
        </authorList>
    </citation>
    <scope>NUCLEOTIDE SEQUENCE [LARGE SCALE GENOMIC DNA]</scope>
    <source>
        <strain evidence="8">JIC</strain>
    </source>
</reference>
<dbReference type="InterPro" id="IPR004358">
    <property type="entry name" value="Sig_transdc_His_kin-like_C"/>
</dbReference>
<sequence length="1105" mass="122809">MSQMKPLLYACNSLFYVMYGVLHFIKIAKSKMKSLYTITVLLLPSIVLPYWYFSVKKIKHEIQIKFTDEIASDIETAANLVLPINSSATELASILNSVGKNLVFSDIQTKVAPSLFEALLITPRAVQISYIRLDGLFFSYYKHENKIYAIYSNSTFMSSNSTAGGYDWYTQPIIPKSRDLYVETKITKPVAVVNEAWFQSALNSSTGYASLGFSWTGNREGGPDIFLDTAKLGEKGVISLGFAVKDVVNVFSGINFNGGDLFMATANDSGRVILQDIKGVKINITDDTASVYEGRTDKIVGQISCKTENGTRVATALSIGETEYNFYCSHIDVARVSMVYAFYFPRNWGMLGDVHKRTKMTMILLIVMMAAMVITVFVFVALMVRAAWREVHLCSAYMRQMDKTAQAERKSLKQSLAFASANHDVRGYLACIKGLIELCHNDVCPSSELASNFKKIDTCADDLLAMVNSILDFSKIEAGKMQLEEGDFDMEQLLEDIADLHHPVAMKKGIDLMLDPCDGSVLKNSSVIGDRGKLKQILSNLLSNAVKYTPSGHIYIRAWAKKPSLENSIIASNKNSVFNRLSHVFYKNKQAYDDLEDMRTSNRDSDSMEFVFEVEDTGLGIPKDKRKSIFEDFVQVKENSSGQVGTGLGLGIVQSLVRLMGGDIEVVDKENDENGACFRFNVFLTIRENPPSDMPRQDTCSSSDLRSCGYSPRVEGSIVALLMKNDERRKMVQRYMESKGIKVIVLKQVNQIPHAIKNKVKLNLTKNASRCYSSSSGSSTLNVVDGCAEENQAVRCALLIIDANAGDFQEMCRSVAQLRKDNTETCIKVVWLEKPDTRKVHFTGLADESLPATDCIIQEPLHGSRLFKVIELLRRTGSSSSSSAVFPSNLSSENADVCRPIPRARSMIDDTRPKGFLNHKSFSCGRQLTTTTTTTITTTTTTPNDCGKSEIDSAQKNKPLTGKRFLIAEDYPIGRKIATSIITNLGGEAQVCENGQEALEIISKALNDFGAHSPSNFPYDYVLMDCQMPIMDGFEATRRIREEEMKYGIHIPIIALTADDVGEAWNNITEAGMDYHMTKPLKKDHLLQAMTLICSRSSEIKQEQG</sequence>
<evidence type="ECO:0000256" key="4">
    <source>
        <dbReference type="PROSITE-ProRule" id="PRU00169"/>
    </source>
</evidence>
<dbReference type="AlphaFoldDB" id="A0AAW1HM84"/>
<evidence type="ECO:0000256" key="1">
    <source>
        <dbReference type="ARBA" id="ARBA00000085"/>
    </source>
</evidence>
<dbReference type="GO" id="GO:0000155">
    <property type="term" value="F:phosphorelay sensor kinase activity"/>
    <property type="evidence" value="ECO:0007669"/>
    <property type="project" value="InterPro"/>
</dbReference>
<dbReference type="Gene3D" id="3.30.565.10">
    <property type="entry name" value="Histidine kinase-like ATPase, C-terminal domain"/>
    <property type="match status" value="1"/>
</dbReference>
<dbReference type="SMART" id="SM00387">
    <property type="entry name" value="HATPase_c"/>
    <property type="match status" value="1"/>
</dbReference>
<keyword evidence="5" id="KW-0812">Transmembrane</keyword>
<dbReference type="CDD" id="cd17546">
    <property type="entry name" value="REC_hyHK_CKI1_RcsC-like"/>
    <property type="match status" value="1"/>
</dbReference>
<dbReference type="InterPro" id="IPR011006">
    <property type="entry name" value="CheY-like_superfamily"/>
</dbReference>
<dbReference type="Gene3D" id="3.40.50.2300">
    <property type="match status" value="1"/>
</dbReference>
<evidence type="ECO:0000313" key="8">
    <source>
        <dbReference type="EMBL" id="KAK9677496.1"/>
    </source>
</evidence>
<dbReference type="InterPro" id="IPR036890">
    <property type="entry name" value="HATPase_C_sf"/>
</dbReference>
<evidence type="ECO:0000256" key="3">
    <source>
        <dbReference type="ARBA" id="ARBA00022553"/>
    </source>
</evidence>
<dbReference type="PROSITE" id="PS50109">
    <property type="entry name" value="HIS_KIN"/>
    <property type="match status" value="1"/>
</dbReference>
<feature type="domain" description="Histidine kinase" evidence="6">
    <location>
        <begin position="420"/>
        <end position="686"/>
    </location>
</feature>
<dbReference type="EMBL" id="JBDFQZ010000011">
    <property type="protein sequence ID" value="KAK9677496.1"/>
    <property type="molecule type" value="Genomic_DNA"/>
</dbReference>
<dbReference type="Pfam" id="PF02518">
    <property type="entry name" value="HATPase_c"/>
    <property type="match status" value="1"/>
</dbReference>
<feature type="transmembrane region" description="Helical" evidence="5">
    <location>
        <begin position="34"/>
        <end position="53"/>
    </location>
</feature>
<dbReference type="EC" id="2.7.13.3" evidence="2"/>
<comment type="catalytic activity">
    <reaction evidence="1">
        <text>ATP + protein L-histidine = ADP + protein N-phospho-L-histidine.</text>
        <dbReference type="EC" id="2.7.13.3"/>
    </reaction>
</comment>
<dbReference type="PROSITE" id="PS50110">
    <property type="entry name" value="RESPONSE_REGULATORY"/>
    <property type="match status" value="1"/>
</dbReference>
<dbReference type="PANTHER" id="PTHR43719">
    <property type="entry name" value="TWO-COMPONENT HISTIDINE KINASE"/>
    <property type="match status" value="1"/>
</dbReference>
<dbReference type="SMART" id="SM00388">
    <property type="entry name" value="HisKA"/>
    <property type="match status" value="1"/>
</dbReference>
<organism evidence="8 9">
    <name type="scientific">Saponaria officinalis</name>
    <name type="common">Common soapwort</name>
    <name type="synonym">Lychnis saponaria</name>
    <dbReference type="NCBI Taxonomy" id="3572"/>
    <lineage>
        <taxon>Eukaryota</taxon>
        <taxon>Viridiplantae</taxon>
        <taxon>Streptophyta</taxon>
        <taxon>Embryophyta</taxon>
        <taxon>Tracheophyta</taxon>
        <taxon>Spermatophyta</taxon>
        <taxon>Magnoliopsida</taxon>
        <taxon>eudicotyledons</taxon>
        <taxon>Gunneridae</taxon>
        <taxon>Pentapetalae</taxon>
        <taxon>Caryophyllales</taxon>
        <taxon>Caryophyllaceae</taxon>
        <taxon>Caryophylleae</taxon>
        <taxon>Saponaria</taxon>
    </lineage>
</organism>
<dbReference type="InterPro" id="IPR003661">
    <property type="entry name" value="HisK_dim/P_dom"/>
</dbReference>
<keyword evidence="3 4" id="KW-0597">Phosphoprotein</keyword>
<feature type="modified residue" description="4-aspartylphosphate" evidence="4">
    <location>
        <position position="1025"/>
    </location>
</feature>
<name>A0AAW1HM84_SAPOF</name>
<dbReference type="Pfam" id="PF00072">
    <property type="entry name" value="Response_reg"/>
    <property type="match status" value="1"/>
</dbReference>
<dbReference type="SMART" id="SM00448">
    <property type="entry name" value="REC"/>
    <property type="match status" value="1"/>
</dbReference>
<dbReference type="Gene3D" id="1.10.287.130">
    <property type="match status" value="1"/>
</dbReference>
<gene>
    <name evidence="8" type="ORF">RND81_11G146900</name>
</gene>
<dbReference type="InterPro" id="IPR001789">
    <property type="entry name" value="Sig_transdc_resp-reg_receiver"/>
</dbReference>
<dbReference type="InterPro" id="IPR036097">
    <property type="entry name" value="HisK_dim/P_sf"/>
</dbReference>
<dbReference type="Proteomes" id="UP001443914">
    <property type="component" value="Unassembled WGS sequence"/>
</dbReference>
<evidence type="ECO:0000259" key="7">
    <source>
        <dbReference type="PROSITE" id="PS50110"/>
    </source>
</evidence>
<protein>
    <recommendedName>
        <fullName evidence="2">histidine kinase</fullName>
        <ecNumber evidence="2">2.7.13.3</ecNumber>
    </recommendedName>
</protein>
<dbReference type="SUPFAM" id="SSF52172">
    <property type="entry name" value="CheY-like"/>
    <property type="match status" value="1"/>
</dbReference>
<evidence type="ECO:0000259" key="6">
    <source>
        <dbReference type="PROSITE" id="PS50109"/>
    </source>
</evidence>
<keyword evidence="9" id="KW-1185">Reference proteome</keyword>
<dbReference type="CDD" id="cd00082">
    <property type="entry name" value="HisKA"/>
    <property type="match status" value="1"/>
</dbReference>
<keyword evidence="5" id="KW-1133">Transmembrane helix</keyword>
<dbReference type="SUPFAM" id="SSF55874">
    <property type="entry name" value="ATPase domain of HSP90 chaperone/DNA topoisomerase II/histidine kinase"/>
    <property type="match status" value="1"/>
</dbReference>
<dbReference type="PRINTS" id="PR00344">
    <property type="entry name" value="BCTRLSENSOR"/>
</dbReference>
<feature type="transmembrane region" description="Helical" evidence="5">
    <location>
        <begin position="363"/>
        <end position="388"/>
    </location>
</feature>
<dbReference type="InterPro" id="IPR005467">
    <property type="entry name" value="His_kinase_dom"/>
</dbReference>